<dbReference type="InterPro" id="IPR039424">
    <property type="entry name" value="SBP_5"/>
</dbReference>
<dbReference type="AlphaFoldDB" id="A0AAE3FT90"/>
<dbReference type="Proteomes" id="UP001202674">
    <property type="component" value="Unassembled WGS sequence"/>
</dbReference>
<dbReference type="Pfam" id="PF00496">
    <property type="entry name" value="SBP_bac_5"/>
    <property type="match status" value="1"/>
</dbReference>
<keyword evidence="2" id="KW-0813">Transport</keyword>
<gene>
    <name evidence="6" type="ORF">AArcSt11_14670</name>
</gene>
<protein>
    <submittedName>
        <fullName evidence="6">ABC transporter substrate-binding protein</fullName>
    </submittedName>
</protein>
<dbReference type="PIRSF" id="PIRSF002741">
    <property type="entry name" value="MppA"/>
    <property type="match status" value="1"/>
</dbReference>
<evidence type="ECO:0000256" key="2">
    <source>
        <dbReference type="ARBA" id="ARBA00022448"/>
    </source>
</evidence>
<dbReference type="InterPro" id="IPR030678">
    <property type="entry name" value="Peptide/Ni-bd"/>
</dbReference>
<name>A0AAE3FT90_9EURY</name>
<dbReference type="Gene3D" id="3.10.105.10">
    <property type="entry name" value="Dipeptide-binding Protein, Domain 3"/>
    <property type="match status" value="1"/>
</dbReference>
<feature type="compositionally biased region" description="Acidic residues" evidence="4">
    <location>
        <begin position="7"/>
        <end position="18"/>
    </location>
</feature>
<feature type="region of interest" description="Disordered" evidence="4">
    <location>
        <begin position="1"/>
        <end position="58"/>
    </location>
</feature>
<dbReference type="PANTHER" id="PTHR30290">
    <property type="entry name" value="PERIPLASMIC BINDING COMPONENT OF ABC TRANSPORTER"/>
    <property type="match status" value="1"/>
</dbReference>
<dbReference type="RefSeq" id="WP_250598178.1">
    <property type="nucleotide sequence ID" value="NZ_JAKRVY010000010.1"/>
</dbReference>
<dbReference type="Gene3D" id="3.40.190.10">
    <property type="entry name" value="Periplasmic binding protein-like II"/>
    <property type="match status" value="2"/>
</dbReference>
<dbReference type="GO" id="GO:0043190">
    <property type="term" value="C:ATP-binding cassette (ABC) transporter complex"/>
    <property type="evidence" value="ECO:0007669"/>
    <property type="project" value="InterPro"/>
</dbReference>
<dbReference type="GO" id="GO:0042597">
    <property type="term" value="C:periplasmic space"/>
    <property type="evidence" value="ECO:0007669"/>
    <property type="project" value="UniProtKB-ARBA"/>
</dbReference>
<accession>A0AAE3FT90</accession>
<comment type="similarity">
    <text evidence="1">Belongs to the bacterial solute-binding protein 5 family.</text>
</comment>
<dbReference type="InterPro" id="IPR000914">
    <property type="entry name" value="SBP_5_dom"/>
</dbReference>
<feature type="domain" description="Solute-binding protein family 5" evidence="5">
    <location>
        <begin position="82"/>
        <end position="503"/>
    </location>
</feature>
<organism evidence="6 7">
    <name type="scientific">Natranaeroarchaeum aerophilus</name>
    <dbReference type="NCBI Taxonomy" id="2917711"/>
    <lineage>
        <taxon>Archaea</taxon>
        <taxon>Methanobacteriati</taxon>
        <taxon>Methanobacteriota</taxon>
        <taxon>Stenosarchaea group</taxon>
        <taxon>Halobacteria</taxon>
        <taxon>Halobacteriales</taxon>
        <taxon>Natronoarchaeaceae</taxon>
        <taxon>Natranaeroarchaeum</taxon>
    </lineage>
</organism>
<proteinExistence type="inferred from homology"/>
<reference evidence="6 7" key="1">
    <citation type="journal article" date="2022" name="Syst. Appl. Microbiol.">
        <title>Natronocalculus amylovorans gen. nov., sp. nov., and Natranaeroarchaeum aerophilus sp. nov., dominant culturable amylolytic natronoarchaea from hypersaline soda lakes in southwestern Siberia.</title>
        <authorList>
            <person name="Sorokin D.Y."/>
            <person name="Elcheninov A.G."/>
            <person name="Khizhniak T.V."/>
            <person name="Koenen M."/>
            <person name="Bale N.J."/>
            <person name="Damste J.S.S."/>
            <person name="Kublanov I.V."/>
        </authorList>
    </citation>
    <scope>NUCLEOTIDE SEQUENCE [LARGE SCALE GENOMIC DNA]</scope>
    <source>
        <strain evidence="6 7">AArc-St1-1</strain>
    </source>
</reference>
<evidence type="ECO:0000313" key="7">
    <source>
        <dbReference type="Proteomes" id="UP001202674"/>
    </source>
</evidence>
<dbReference type="CDD" id="cd00995">
    <property type="entry name" value="PBP2_NikA_DppA_OppA_like"/>
    <property type="match status" value="1"/>
</dbReference>
<keyword evidence="7" id="KW-1185">Reference proteome</keyword>
<dbReference type="PANTHER" id="PTHR30290:SF9">
    <property type="entry name" value="OLIGOPEPTIDE-BINDING PROTEIN APPA"/>
    <property type="match status" value="1"/>
</dbReference>
<evidence type="ECO:0000259" key="5">
    <source>
        <dbReference type="Pfam" id="PF00496"/>
    </source>
</evidence>
<evidence type="ECO:0000256" key="4">
    <source>
        <dbReference type="SAM" id="MobiDB-lite"/>
    </source>
</evidence>
<dbReference type="GO" id="GO:0015833">
    <property type="term" value="P:peptide transport"/>
    <property type="evidence" value="ECO:0007669"/>
    <property type="project" value="TreeGrafter"/>
</dbReference>
<dbReference type="SUPFAM" id="SSF53850">
    <property type="entry name" value="Periplasmic binding protein-like II"/>
    <property type="match status" value="1"/>
</dbReference>
<dbReference type="GO" id="GO:1904680">
    <property type="term" value="F:peptide transmembrane transporter activity"/>
    <property type="evidence" value="ECO:0007669"/>
    <property type="project" value="TreeGrafter"/>
</dbReference>
<dbReference type="EMBL" id="JAKRVY010000010">
    <property type="protein sequence ID" value="MCL9814899.1"/>
    <property type="molecule type" value="Genomic_DNA"/>
</dbReference>
<comment type="caution">
    <text evidence="6">The sequence shown here is derived from an EMBL/GenBank/DDBJ whole genome shotgun (WGS) entry which is preliminary data.</text>
</comment>
<evidence type="ECO:0000313" key="6">
    <source>
        <dbReference type="EMBL" id="MCL9814899.1"/>
    </source>
</evidence>
<evidence type="ECO:0000256" key="1">
    <source>
        <dbReference type="ARBA" id="ARBA00005695"/>
    </source>
</evidence>
<sequence length="629" mass="70249">MAGCFGGDEEENGEENGDENGTATEDPGELEDLQEGGHLRAGVGSNVDSFDPPYSNDTTSTLSQSLIFESLATTDNEGNLYPWLAEDWEVVDAQDVAVDGTDYEPYMRTITAGEEGVVDTDGQQEVVRHPQDLAPEEGDEVRTLLFEDAADAVEDGTYGVHIRYHLREGVEFHNGEEVTAENVVASYDRIQLSDVDAQYFDSTLYYEEIDEYTVDIYAQVPDAEAERELPPLYVYTVEQAELPNGELDPRQGNDPIGTGPYEFVEMEDEQYVDYEKSDSYWVEEMGVDSIDWFDGPEAYPDGPVIDEVSLEIIPDDATRSGALQDDEIDVTTGLASATLNDFDADDEFTVTAVETGGYTYLQPPVNVEPWDDQRLRQAFNKLVPRDLIVENIFDGWARPAFTMIPELAQGAGTADAAALEDDVRHYNEYDPEEASEMVQEVFDDYGIEAPLEVQLETNVDNDDRVAMVELIAESMQETGLFETTVETYEWTTYLGRVLDPEYGERGHIAGVGLSGTFNPHSFCDALHHSSNVGQCCNLAGISEDWIDEALDNARYGAEVAEDVDLRRERYDELFRDLEEYAGSAVTHFGVQESVLTADLSNWAQWPFHEDYLSYALYAPADERVAWFEA</sequence>
<keyword evidence="3" id="KW-0732">Signal</keyword>
<evidence type="ECO:0000256" key="3">
    <source>
        <dbReference type="ARBA" id="ARBA00022729"/>
    </source>
</evidence>